<dbReference type="STRING" id="1286528.NHE_0502"/>
<protein>
    <submittedName>
        <fullName evidence="2">Uncharacterized protein</fullName>
    </submittedName>
</protein>
<dbReference type="Proteomes" id="UP000023755">
    <property type="component" value="Chromosome"/>
</dbReference>
<dbReference type="AlphaFoldDB" id="X5HK54"/>
<dbReference type="KEGG" id="nhm:NHE_0502"/>
<dbReference type="EMBL" id="CP007481">
    <property type="protein sequence ID" value="AHX11444.1"/>
    <property type="molecule type" value="Genomic_DNA"/>
</dbReference>
<dbReference type="HOGENOM" id="CLU_865521_0_0_5"/>
<organism evidence="2 3">
    <name type="scientific">Neorickettsia helminthoeca str. Oregon</name>
    <dbReference type="NCBI Taxonomy" id="1286528"/>
    <lineage>
        <taxon>Bacteria</taxon>
        <taxon>Pseudomonadati</taxon>
        <taxon>Pseudomonadota</taxon>
        <taxon>Alphaproteobacteria</taxon>
        <taxon>Rickettsiales</taxon>
        <taxon>Anaplasmataceae</taxon>
        <taxon>Neorickettsia</taxon>
    </lineage>
</organism>
<evidence type="ECO:0000256" key="1">
    <source>
        <dbReference type="SAM" id="MobiDB-lite"/>
    </source>
</evidence>
<reference evidence="2 3" key="1">
    <citation type="submission" date="2014-03" db="EMBL/GenBank/DDBJ databases">
        <title>Sequencing and Comparison of Genomes and Transcriptome Profiles of Human Ehrlichiosis Agents.</title>
        <authorList>
            <person name="Lin M."/>
            <person name="Daugherty S.C."/>
            <person name="Nagaraj S."/>
            <person name="Cheng Z."/>
            <person name="Xiong Q."/>
            <person name="Lin F.-Y."/>
            <person name="Sengamalay N."/>
            <person name="Ott S."/>
            <person name="Godinez A."/>
            <person name="Tallon L.J."/>
            <person name="Sadzewicz L."/>
            <person name="Fraser C.M."/>
            <person name="Dunning Hotopp J.C."/>
            <person name="Rikihisa Y."/>
        </authorList>
    </citation>
    <scope>NUCLEOTIDE SEQUENCE [LARGE SCALE GENOMIC DNA]</scope>
    <source>
        <strain evidence="2 3">Oregon</strain>
    </source>
</reference>
<evidence type="ECO:0000313" key="2">
    <source>
        <dbReference type="EMBL" id="AHX11444.1"/>
    </source>
</evidence>
<feature type="region of interest" description="Disordered" evidence="1">
    <location>
        <begin position="220"/>
        <end position="242"/>
    </location>
</feature>
<keyword evidence="3" id="KW-1185">Reference proteome</keyword>
<accession>X5HK54</accession>
<name>X5HK54_9RICK</name>
<gene>
    <name evidence="2" type="ORF">NHE_0502</name>
</gene>
<sequence>MTESVPNGIDLSDWDITSIEEVNPIEEANPIEGLVNHVPDEQVVELLADAIQTEHVETGFTLPMESHPSTHSRASTYLASAISTISSIGSGLVDRVSDAMPGIQKGAKSTVVWTADAAGRVGAVMLDRVGKAMPGIQKGAKSTVVWAADTVSSVGSALVDSAEEIIPGTRSNLDLAMDTAGRFASATQSKMVDVMSEIKSTLNRVSNAASALLDKAEDVAPKVSKPQHATKESQTPSGLMYSAGNVGRKARIVKRQGNLIMMELMDTDSVPSTNRANHVGHTVPNIAKNSPTYRAVHNEVRSRLQQINGVSALGQNMALSN</sequence>
<proteinExistence type="predicted"/>
<evidence type="ECO:0000313" key="3">
    <source>
        <dbReference type="Proteomes" id="UP000023755"/>
    </source>
</evidence>